<feature type="domain" description="NAD(P)-binding" evidence="1">
    <location>
        <begin position="7"/>
        <end position="137"/>
    </location>
</feature>
<dbReference type="Pfam" id="PF13460">
    <property type="entry name" value="NAD_binding_10"/>
    <property type="match status" value="1"/>
</dbReference>
<sequence>MDIAVVGGTGLLGRRVVDRLRSGGHTVRVLSRDAPVHRIDLTTGAGLARALEGAAVVVDASNRTGTSAATRGTLVEGTARLLEAEAEVAAGVAHHVCVSIVNCDEVPLGYYRVKADQERLVERGRTPWTIVRATQFHEFVAATFLAPLKRLGVHAVPGMLLQPVGTSDAAGAVARVAAAAPSRGLVEITGPRVYELGELARLWRESNGSRALPLPVRVPGALGRALRAGALTAPGGEGQDTSGVLRGTTTFEEWLRLRRHAPHAGRRVPTETR</sequence>
<gene>
    <name evidence="2" type="ORF">JGS22_013970</name>
</gene>
<organism evidence="2 3">
    <name type="scientific">Streptomyces tardus</name>
    <dbReference type="NCBI Taxonomy" id="2780544"/>
    <lineage>
        <taxon>Bacteria</taxon>
        <taxon>Bacillati</taxon>
        <taxon>Actinomycetota</taxon>
        <taxon>Actinomycetes</taxon>
        <taxon>Kitasatosporales</taxon>
        <taxon>Streptomycetaceae</taxon>
        <taxon>Streptomyces</taxon>
    </lineage>
</organism>
<dbReference type="RefSeq" id="WP_211041125.1">
    <property type="nucleotide sequence ID" value="NZ_JAELVF020000001.1"/>
</dbReference>
<dbReference type="GO" id="GO:0044877">
    <property type="term" value="F:protein-containing complex binding"/>
    <property type="evidence" value="ECO:0007669"/>
    <property type="project" value="TreeGrafter"/>
</dbReference>
<reference evidence="2" key="1">
    <citation type="submission" date="2021-06" db="EMBL/GenBank/DDBJ databases">
        <title>Sequencing of actinobacteria type strains.</title>
        <authorList>
            <person name="Nguyen G.-S."/>
            <person name="Wentzel A."/>
        </authorList>
    </citation>
    <scope>NUCLEOTIDE SEQUENCE</scope>
    <source>
        <strain evidence="2">P38-E01</strain>
    </source>
</reference>
<dbReference type="PANTHER" id="PTHR12126:SF11">
    <property type="entry name" value="NADH DEHYDROGENASE [UBIQUINONE] 1 ALPHA SUBCOMPLEX SUBUNIT 9, MITOCHONDRIAL"/>
    <property type="match status" value="1"/>
</dbReference>
<dbReference type="InterPro" id="IPR051207">
    <property type="entry name" value="ComplexI_NDUFA9_subunit"/>
</dbReference>
<accession>A0A949JEV7</accession>
<dbReference type="InterPro" id="IPR036291">
    <property type="entry name" value="NAD(P)-bd_dom_sf"/>
</dbReference>
<protein>
    <submittedName>
        <fullName evidence="2">NAD(P)H-binding protein</fullName>
    </submittedName>
</protein>
<evidence type="ECO:0000313" key="3">
    <source>
        <dbReference type="Proteomes" id="UP000694501"/>
    </source>
</evidence>
<dbReference type="SUPFAM" id="SSF51735">
    <property type="entry name" value="NAD(P)-binding Rossmann-fold domains"/>
    <property type="match status" value="1"/>
</dbReference>
<dbReference type="AlphaFoldDB" id="A0A949JEV7"/>
<comment type="caution">
    <text evidence="2">The sequence shown here is derived from an EMBL/GenBank/DDBJ whole genome shotgun (WGS) entry which is preliminary data.</text>
</comment>
<dbReference type="InterPro" id="IPR016040">
    <property type="entry name" value="NAD(P)-bd_dom"/>
</dbReference>
<dbReference type="Proteomes" id="UP000694501">
    <property type="component" value="Unassembled WGS sequence"/>
</dbReference>
<proteinExistence type="predicted"/>
<evidence type="ECO:0000313" key="2">
    <source>
        <dbReference type="EMBL" id="MBU7598691.1"/>
    </source>
</evidence>
<dbReference type="EMBL" id="JAELVF020000001">
    <property type="protein sequence ID" value="MBU7598691.1"/>
    <property type="molecule type" value="Genomic_DNA"/>
</dbReference>
<evidence type="ECO:0000259" key="1">
    <source>
        <dbReference type="Pfam" id="PF13460"/>
    </source>
</evidence>
<keyword evidence="3" id="KW-1185">Reference proteome</keyword>
<dbReference type="PANTHER" id="PTHR12126">
    <property type="entry name" value="NADH-UBIQUINONE OXIDOREDUCTASE 39 KDA SUBUNIT-RELATED"/>
    <property type="match status" value="1"/>
</dbReference>
<name>A0A949JEV7_9ACTN</name>
<dbReference type="Gene3D" id="3.40.50.720">
    <property type="entry name" value="NAD(P)-binding Rossmann-like Domain"/>
    <property type="match status" value="1"/>
</dbReference>